<evidence type="ECO:0000313" key="5">
    <source>
        <dbReference type="EMBL" id="ATA21055.1"/>
    </source>
</evidence>
<dbReference type="InterPro" id="IPR036264">
    <property type="entry name" value="Bact_exopeptidase_dim_dom"/>
</dbReference>
<dbReference type="EMBL" id="CP014136">
    <property type="protein sequence ID" value="ATA21055.1"/>
    <property type="molecule type" value="Genomic_DNA"/>
</dbReference>
<comment type="cofactor">
    <cofactor evidence="3">
        <name>Zn(2+)</name>
        <dbReference type="ChEBI" id="CHEBI:29105"/>
    </cofactor>
    <text evidence="3">Binds 2 Zn(2+) ions per subunit.</text>
</comment>
<keyword evidence="3" id="KW-0862">Zinc</keyword>
<dbReference type="GO" id="GO:0046872">
    <property type="term" value="F:metal ion binding"/>
    <property type="evidence" value="ECO:0007669"/>
    <property type="project" value="UniProtKB-KW"/>
</dbReference>
<feature type="binding site" evidence="3">
    <location>
        <position position="92"/>
    </location>
    <ligand>
        <name>Zn(2+)</name>
        <dbReference type="ChEBI" id="CHEBI:29105"/>
        <label>1</label>
    </ligand>
</feature>
<dbReference type="SUPFAM" id="SSF53187">
    <property type="entry name" value="Zn-dependent exopeptidases"/>
    <property type="match status" value="1"/>
</dbReference>
<dbReference type="RefSeq" id="WP_095847638.1">
    <property type="nucleotide sequence ID" value="NZ_CP014136.1"/>
</dbReference>
<dbReference type="InterPro" id="IPR002933">
    <property type="entry name" value="Peptidase_M20"/>
</dbReference>
<sequence>MTPEINAVRLLTRLDTLAEIGLSASGELTRLALSDEDAVARDLIIHWMQEAGAEVWVDKIGNIHGVIPGENEQPAICTGSHIDTVNSAGKLDGCYGVIAGIEVLQTIKEQGLKPGTPIEVIVLSNEEGVRFTPDLLGSRVMVKDISLSEALGAETRNGDCFGRELKRLGYDGERDPWHKLPGKFLELHIEQGPILESTGNQIGVVEAVQGHSWWQVDIHGSANHAGTTPMNLRRDAGQAAMSVAQCITRMSASEGIPAVATIGTFSLGPGSINVVPGHARFTIDFRDANSAQLRQADIYLHQEARQLEEKGFTVSLKNISRAEPVFFSSEISTAIRDAASTRTSRILSMISGASHDAQMIARICPTAMIFVPSVGGISHNPAEFTRSEDLALGAQILADVIWKFAK</sequence>
<keyword evidence="3" id="KW-0479">Metal-binding</keyword>
<evidence type="ECO:0000313" key="6">
    <source>
        <dbReference type="Proteomes" id="UP000217182"/>
    </source>
</evidence>
<gene>
    <name evidence="5" type="ORF">AWC35_17850</name>
</gene>
<organism evidence="5 6">
    <name type="scientific">Gibbsiella quercinecans</name>
    <dbReference type="NCBI Taxonomy" id="929813"/>
    <lineage>
        <taxon>Bacteria</taxon>
        <taxon>Pseudomonadati</taxon>
        <taxon>Pseudomonadota</taxon>
        <taxon>Gammaproteobacteria</taxon>
        <taxon>Enterobacterales</taxon>
        <taxon>Yersiniaceae</taxon>
        <taxon>Gibbsiella</taxon>
    </lineage>
</organism>
<reference evidence="5 6" key="1">
    <citation type="submission" date="2016-01" db="EMBL/GenBank/DDBJ databases">
        <authorList>
            <person name="Oliw E.H."/>
        </authorList>
    </citation>
    <scope>NUCLEOTIDE SEQUENCE [LARGE SCALE GENOMIC DNA]</scope>
    <source>
        <strain evidence="5 6">FRB97</strain>
    </source>
</reference>
<dbReference type="OrthoDB" id="9808195at2"/>
<dbReference type="NCBIfam" id="TIGR01879">
    <property type="entry name" value="hydantase"/>
    <property type="match status" value="1"/>
</dbReference>
<protein>
    <recommendedName>
        <fullName evidence="4">Peptidase M20 dimerisation domain-containing protein</fullName>
    </recommendedName>
</protein>
<dbReference type="PIRSF" id="PIRSF001235">
    <property type="entry name" value="Amidase_carbamoylase"/>
    <property type="match status" value="1"/>
</dbReference>
<dbReference type="InterPro" id="IPR010158">
    <property type="entry name" value="Amidase_Cbmase"/>
</dbReference>
<keyword evidence="6" id="KW-1185">Reference proteome</keyword>
<comment type="similarity">
    <text evidence="1">Belongs to the peptidase M20 family.</text>
</comment>
<dbReference type="InterPro" id="IPR011650">
    <property type="entry name" value="Peptidase_M20_dimer"/>
</dbReference>
<feature type="binding site" evidence="3">
    <location>
        <position position="81"/>
    </location>
    <ligand>
        <name>Zn(2+)</name>
        <dbReference type="ChEBI" id="CHEBI:29105"/>
        <label>1</label>
    </ligand>
</feature>
<feature type="binding site" evidence="3">
    <location>
        <position position="127"/>
    </location>
    <ligand>
        <name>Zn(2+)</name>
        <dbReference type="ChEBI" id="CHEBI:29105"/>
        <label>2</label>
    </ligand>
</feature>
<dbReference type="PANTHER" id="PTHR32494">
    <property type="entry name" value="ALLANTOATE DEIMINASE-RELATED"/>
    <property type="match status" value="1"/>
</dbReference>
<dbReference type="SUPFAM" id="SSF55031">
    <property type="entry name" value="Bacterial exopeptidase dimerisation domain"/>
    <property type="match status" value="1"/>
</dbReference>
<dbReference type="Pfam" id="PF07687">
    <property type="entry name" value="M20_dimer"/>
    <property type="match status" value="1"/>
</dbReference>
<dbReference type="AlphaFoldDB" id="A0A250B4N6"/>
<proteinExistence type="inferred from homology"/>
<name>A0A250B4N6_9GAMM</name>
<dbReference type="PANTHER" id="PTHR32494:SF5">
    <property type="entry name" value="ALLANTOATE AMIDOHYDROLASE"/>
    <property type="match status" value="1"/>
</dbReference>
<evidence type="ECO:0000256" key="1">
    <source>
        <dbReference type="ARBA" id="ARBA00006153"/>
    </source>
</evidence>
<dbReference type="GO" id="GO:0016813">
    <property type="term" value="F:hydrolase activity, acting on carbon-nitrogen (but not peptide) bonds, in linear amidines"/>
    <property type="evidence" value="ECO:0007669"/>
    <property type="project" value="InterPro"/>
</dbReference>
<feature type="binding site" evidence="3">
    <location>
        <position position="188"/>
    </location>
    <ligand>
        <name>Zn(2+)</name>
        <dbReference type="ChEBI" id="CHEBI:29105"/>
        <label>1</label>
    </ligand>
</feature>
<keyword evidence="2" id="KW-0378">Hydrolase</keyword>
<evidence type="ECO:0000256" key="3">
    <source>
        <dbReference type="PIRSR" id="PIRSR001235-1"/>
    </source>
</evidence>
<dbReference type="CDD" id="cd03884">
    <property type="entry name" value="M20_bAS"/>
    <property type="match status" value="1"/>
</dbReference>
<accession>A0A250B4N6</accession>
<evidence type="ECO:0000256" key="2">
    <source>
        <dbReference type="ARBA" id="ARBA00022801"/>
    </source>
</evidence>
<dbReference type="NCBIfam" id="NF006771">
    <property type="entry name" value="PRK09290.1-5"/>
    <property type="match status" value="1"/>
</dbReference>
<dbReference type="Gene3D" id="3.30.70.360">
    <property type="match status" value="1"/>
</dbReference>
<dbReference type="Gene3D" id="3.40.630.10">
    <property type="entry name" value="Zn peptidases"/>
    <property type="match status" value="1"/>
</dbReference>
<feature type="binding site" evidence="3">
    <location>
        <position position="379"/>
    </location>
    <ligand>
        <name>Zn(2+)</name>
        <dbReference type="ChEBI" id="CHEBI:29105"/>
        <label>2</label>
    </ligand>
</feature>
<dbReference type="KEGG" id="gqu:AWC35_17850"/>
<dbReference type="Pfam" id="PF01546">
    <property type="entry name" value="Peptidase_M20"/>
    <property type="match status" value="1"/>
</dbReference>
<feature type="binding site" evidence="3">
    <location>
        <position position="92"/>
    </location>
    <ligand>
        <name>Zn(2+)</name>
        <dbReference type="ChEBI" id="CHEBI:29105"/>
        <label>2</label>
    </ligand>
</feature>
<evidence type="ECO:0000259" key="4">
    <source>
        <dbReference type="Pfam" id="PF07687"/>
    </source>
</evidence>
<dbReference type="Proteomes" id="UP000217182">
    <property type="component" value="Chromosome"/>
</dbReference>
<feature type="domain" description="Peptidase M20 dimerisation" evidence="4">
    <location>
        <begin position="209"/>
        <end position="307"/>
    </location>
</feature>